<dbReference type="SUPFAM" id="SSF49785">
    <property type="entry name" value="Galactose-binding domain-like"/>
    <property type="match status" value="1"/>
</dbReference>
<proteinExistence type="predicted"/>
<evidence type="ECO:0000259" key="1">
    <source>
        <dbReference type="PROSITE" id="PS50022"/>
    </source>
</evidence>
<dbReference type="EMBL" id="JAVDWQ010000006">
    <property type="protein sequence ID" value="MDR7210307.1"/>
    <property type="molecule type" value="Genomic_DNA"/>
</dbReference>
<dbReference type="Gene3D" id="2.60.120.260">
    <property type="entry name" value="Galactose-binding domain-like"/>
    <property type="match status" value="1"/>
</dbReference>
<feature type="domain" description="F5/8 type C" evidence="1">
    <location>
        <begin position="1"/>
        <end position="72"/>
    </location>
</feature>
<dbReference type="Pfam" id="PF00754">
    <property type="entry name" value="F5_F8_type_C"/>
    <property type="match status" value="1"/>
</dbReference>
<dbReference type="Proteomes" id="UP001269081">
    <property type="component" value="Unassembled WGS sequence"/>
</dbReference>
<accession>A0ABU1Y7U1</accession>
<protein>
    <recommendedName>
        <fullName evidence="1">F5/8 type C domain-containing protein</fullName>
    </recommendedName>
</protein>
<evidence type="ECO:0000313" key="3">
    <source>
        <dbReference type="Proteomes" id="UP001269081"/>
    </source>
</evidence>
<gene>
    <name evidence="2" type="ORF">J2W48_002247</name>
</gene>
<comment type="caution">
    <text evidence="2">The sequence shown here is derived from an EMBL/GenBank/DDBJ whole genome shotgun (WGS) entry which is preliminary data.</text>
</comment>
<reference evidence="2 3" key="1">
    <citation type="submission" date="2023-07" db="EMBL/GenBank/DDBJ databases">
        <title>Sorghum-associated microbial communities from plants grown in Nebraska, USA.</title>
        <authorList>
            <person name="Schachtman D."/>
        </authorList>
    </citation>
    <scope>NUCLEOTIDE SEQUENCE [LARGE SCALE GENOMIC DNA]</scope>
    <source>
        <strain evidence="2 3">4129</strain>
    </source>
</reference>
<evidence type="ECO:0000313" key="2">
    <source>
        <dbReference type="EMBL" id="MDR7210307.1"/>
    </source>
</evidence>
<dbReference type="PROSITE" id="PS50022">
    <property type="entry name" value="FA58C_3"/>
    <property type="match status" value="1"/>
</dbReference>
<keyword evidence="3" id="KW-1185">Reference proteome</keyword>
<dbReference type="RefSeq" id="WP_310281221.1">
    <property type="nucleotide sequence ID" value="NZ_JAVDWQ010000006.1"/>
</dbReference>
<organism evidence="2 3">
    <name type="scientific">Flavobacterium piscis</name>
    <dbReference type="NCBI Taxonomy" id="1114874"/>
    <lineage>
        <taxon>Bacteria</taxon>
        <taxon>Pseudomonadati</taxon>
        <taxon>Bacteroidota</taxon>
        <taxon>Flavobacteriia</taxon>
        <taxon>Flavobacteriales</taxon>
        <taxon>Flavobacteriaceae</taxon>
        <taxon>Flavobacterium</taxon>
    </lineage>
</organism>
<name>A0ABU1Y7U1_9FLAO</name>
<dbReference type="InterPro" id="IPR008979">
    <property type="entry name" value="Galactose-bd-like_sf"/>
</dbReference>
<sequence>MLFVPDKYVTFKIETSTDYQNWQLYTDHSHEAVQGYKQMLHQKAVKARYVKVTVKNSEDRNASLWEVQVLKAM</sequence>
<dbReference type="InterPro" id="IPR000421">
    <property type="entry name" value="FA58C"/>
</dbReference>